<dbReference type="PANTHER" id="PTHR43039">
    <property type="entry name" value="ESTERASE-RELATED"/>
    <property type="match status" value="1"/>
</dbReference>
<dbReference type="Pfam" id="PF00561">
    <property type="entry name" value="Abhydrolase_1"/>
    <property type="match status" value="1"/>
</dbReference>
<protein>
    <submittedName>
        <fullName evidence="3">Alpha/beta hydrolase</fullName>
    </submittedName>
</protein>
<evidence type="ECO:0000313" key="3">
    <source>
        <dbReference type="EMBL" id="WUP76070.1"/>
    </source>
</evidence>
<organism evidence="3 4">
    <name type="scientific">Microbispora hainanensis</name>
    <dbReference type="NCBI Taxonomy" id="568844"/>
    <lineage>
        <taxon>Bacteria</taxon>
        <taxon>Bacillati</taxon>
        <taxon>Actinomycetota</taxon>
        <taxon>Actinomycetes</taxon>
        <taxon>Streptosporangiales</taxon>
        <taxon>Streptosporangiaceae</taxon>
        <taxon>Microbispora</taxon>
    </lineage>
</organism>
<comment type="similarity">
    <text evidence="1">Belongs to the AB hydrolase superfamily.</text>
</comment>
<accession>A0ABZ1SWG4</accession>
<dbReference type="Proteomes" id="UP001432011">
    <property type="component" value="Chromosome"/>
</dbReference>
<reference evidence="3" key="1">
    <citation type="submission" date="2022-10" db="EMBL/GenBank/DDBJ databases">
        <title>The complete genomes of actinobacterial strains from the NBC collection.</title>
        <authorList>
            <person name="Joergensen T.S."/>
            <person name="Alvarez Arevalo M."/>
            <person name="Sterndorff E.B."/>
            <person name="Faurdal D."/>
            <person name="Vuksanovic O."/>
            <person name="Mourched A.-S."/>
            <person name="Charusanti P."/>
            <person name="Shaw S."/>
            <person name="Blin K."/>
            <person name="Weber T."/>
        </authorList>
    </citation>
    <scope>NUCLEOTIDE SEQUENCE</scope>
    <source>
        <strain evidence="3">NBC_00254</strain>
    </source>
</reference>
<dbReference type="RefSeq" id="WP_142651639.1">
    <property type="nucleotide sequence ID" value="NZ_CP108085.1"/>
</dbReference>
<dbReference type="InterPro" id="IPR029058">
    <property type="entry name" value="AB_hydrolase_fold"/>
</dbReference>
<dbReference type="EMBL" id="CP108085">
    <property type="protein sequence ID" value="WUP76070.1"/>
    <property type="molecule type" value="Genomic_DNA"/>
</dbReference>
<name>A0ABZ1SWG4_9ACTN</name>
<evidence type="ECO:0000259" key="2">
    <source>
        <dbReference type="Pfam" id="PF00561"/>
    </source>
</evidence>
<dbReference type="Gene3D" id="3.40.50.1820">
    <property type="entry name" value="alpha/beta hydrolase"/>
    <property type="match status" value="1"/>
</dbReference>
<evidence type="ECO:0000256" key="1">
    <source>
        <dbReference type="ARBA" id="ARBA00008645"/>
    </source>
</evidence>
<evidence type="ECO:0000313" key="4">
    <source>
        <dbReference type="Proteomes" id="UP001432011"/>
    </source>
</evidence>
<dbReference type="GO" id="GO:0016787">
    <property type="term" value="F:hydrolase activity"/>
    <property type="evidence" value="ECO:0007669"/>
    <property type="project" value="UniProtKB-KW"/>
</dbReference>
<keyword evidence="3" id="KW-0378">Hydrolase</keyword>
<dbReference type="SUPFAM" id="SSF53474">
    <property type="entry name" value="alpha/beta-Hydrolases"/>
    <property type="match status" value="1"/>
</dbReference>
<keyword evidence="4" id="KW-1185">Reference proteome</keyword>
<dbReference type="InterPro" id="IPR000073">
    <property type="entry name" value="AB_hydrolase_1"/>
</dbReference>
<proteinExistence type="inferred from homology"/>
<gene>
    <name evidence="3" type="ORF">OG913_03325</name>
</gene>
<feature type="domain" description="AB hydrolase-1" evidence="2">
    <location>
        <begin position="19"/>
        <end position="190"/>
    </location>
</feature>
<sequence length="220" mass="23559">MSVQVRNNVRVTGRADGRPMVFAHGFGCDQNMWRLVAPAFEDDHRVVLFDYVGSGDSDLSAYSPERYSSLQGYAQDVLDVCAELDLTGAVFVGHSVSAMIGALAAIREPARFGALVMVGPSPRYIDDEGYTGGFSAADIEELLESLDSNYLGWSSAMAPVIMGNPERPELGAELTNSFCRTDPDIAKRFATVTFLCGPPETWSARSGDPAASSACCPRSG</sequence>